<dbReference type="PANTHER" id="PTHR43539">
    <property type="entry name" value="FLAVIN-BINDING MONOOXYGENASE-LIKE PROTEIN (AFU_ORTHOLOGUE AFUA_4G09220)"/>
    <property type="match status" value="1"/>
</dbReference>
<reference evidence="2 3" key="1">
    <citation type="submission" date="2024-01" db="EMBL/GenBank/DDBJ databases">
        <authorList>
            <person name="Allen C."/>
            <person name="Tagirdzhanova G."/>
        </authorList>
    </citation>
    <scope>NUCLEOTIDE SEQUENCE [LARGE SCALE GENOMIC DNA]</scope>
    <source>
        <strain evidence="2 3">CBS 119000</strain>
    </source>
</reference>
<dbReference type="SUPFAM" id="SSF51905">
    <property type="entry name" value="FAD/NAD(P)-binding domain"/>
    <property type="match status" value="1"/>
</dbReference>
<dbReference type="InterPro" id="IPR036188">
    <property type="entry name" value="FAD/NAD-bd_sf"/>
</dbReference>
<dbReference type="PANTHER" id="PTHR43539:SF68">
    <property type="entry name" value="FLAVIN-BINDING MONOOXYGENASE-LIKE PROTEIN (AFU_ORTHOLOGUE AFUA_4G09220)"/>
    <property type="match status" value="1"/>
</dbReference>
<proteinExistence type="predicted"/>
<dbReference type="EMBL" id="CAWUON010000146">
    <property type="protein sequence ID" value="CAK7274517.1"/>
    <property type="molecule type" value="Genomic_DNA"/>
</dbReference>
<evidence type="ECO:0008006" key="4">
    <source>
        <dbReference type="Google" id="ProtNLM"/>
    </source>
</evidence>
<accession>A0ABP0E5X0</accession>
<evidence type="ECO:0000313" key="3">
    <source>
        <dbReference type="Proteomes" id="UP001642502"/>
    </source>
</evidence>
<gene>
    <name evidence="2" type="ORF">SEPCBS119000_006212</name>
</gene>
<dbReference type="Gene3D" id="3.50.50.60">
    <property type="entry name" value="FAD/NAD(P)-binding domain"/>
    <property type="match status" value="2"/>
</dbReference>
<dbReference type="InterPro" id="IPR050982">
    <property type="entry name" value="Auxin_biosynth/cation_transpt"/>
</dbReference>
<sequence>MASAAPVVSMRHDNSVLDGAFDVQPAILPETSFPEHSDCSKLAEDIIADVNKHLAAKDYSSLGALFSPCGQWRDHLAVSWDFRTVKGPDKIAAFLASSAQAGHQQLTSFAVDTSKPQYAPLQSSLDVFGKHPCVLLHTTFASSVGTGRGIVRLIHVDGLWKIYTFHTALHDLAGVEEPLGARRPLGASFGGNRSMKNWKEQREEDFAFTHDEPAVLIVGAGQCGLSLAACLRMFGVRTLVVDCEQRVGDNWRNRFRQLVLHDPVWYDHLPYLPFPTFWPAHSPKDKLGDFFEAYATLLELNVWTRTEVESLAYDADAKHYTATVRRTDSVTGAVEMRTFHPRHVVLATGQSGKKKMPALPGIDSFKGELLCHSSDFRGAKPLPTGQGESVRRAVVVGSSNSGHDIAQDLYENGYNVTLVQRSSTHIISAAAFRAVNVDPYYSESAQAQQPLRAAEDADLLLWSAPTDVMMALRVQALQIEVGMDAQLLQGLQKAGFVLDSGHHGTGLFFKYFQRAGGYYIDVGASQLIAEGKIKIKSGQAVSRVTEDGVELADGTHLSADVVVFATGYQNMRTKTRELFGDKLADQTRDVWGLDQEGELRSAWRSSGQPGYWYVGGGLGVARYYSRLLALQIKAQELGRMPYA</sequence>
<evidence type="ECO:0000313" key="2">
    <source>
        <dbReference type="EMBL" id="CAK7274517.1"/>
    </source>
</evidence>
<dbReference type="Proteomes" id="UP001642502">
    <property type="component" value="Unassembled WGS sequence"/>
</dbReference>
<name>A0ABP0E5X0_9PEZI</name>
<dbReference type="Pfam" id="PF13738">
    <property type="entry name" value="Pyr_redox_3"/>
    <property type="match status" value="1"/>
</dbReference>
<evidence type="ECO:0000256" key="1">
    <source>
        <dbReference type="ARBA" id="ARBA00023002"/>
    </source>
</evidence>
<keyword evidence="3" id="KW-1185">Reference proteome</keyword>
<protein>
    <recommendedName>
        <fullName evidence="4">Flavin-containing monooxygenase</fullName>
    </recommendedName>
</protein>
<comment type="caution">
    <text evidence="2">The sequence shown here is derived from an EMBL/GenBank/DDBJ whole genome shotgun (WGS) entry which is preliminary data.</text>
</comment>
<organism evidence="2 3">
    <name type="scientific">Sporothrix epigloea</name>
    <dbReference type="NCBI Taxonomy" id="1892477"/>
    <lineage>
        <taxon>Eukaryota</taxon>
        <taxon>Fungi</taxon>
        <taxon>Dikarya</taxon>
        <taxon>Ascomycota</taxon>
        <taxon>Pezizomycotina</taxon>
        <taxon>Sordariomycetes</taxon>
        <taxon>Sordariomycetidae</taxon>
        <taxon>Ophiostomatales</taxon>
        <taxon>Ophiostomataceae</taxon>
        <taxon>Sporothrix</taxon>
    </lineage>
</organism>
<keyword evidence="1" id="KW-0560">Oxidoreductase</keyword>